<gene>
    <name evidence="1" type="ORF">F0357_09815</name>
</gene>
<keyword evidence="2" id="KW-1185">Reference proteome</keyword>
<dbReference type="SUPFAM" id="SSF46785">
    <property type="entry name" value="Winged helix' DNA-binding domain"/>
    <property type="match status" value="1"/>
</dbReference>
<comment type="caution">
    <text evidence="1">The sequence shown here is derived from an EMBL/GenBank/DDBJ whole genome shotgun (WGS) entry which is preliminary data.</text>
</comment>
<accession>A0A6A7Y3I2</accession>
<protein>
    <submittedName>
        <fullName evidence="1">Uncharacterized protein</fullName>
    </submittedName>
</protein>
<reference evidence="1 2" key="1">
    <citation type="submission" date="2019-09" db="EMBL/GenBank/DDBJ databases">
        <title>Segnochrobactrum spirostomi gen. nov., sp. nov., isolated from the ciliate Spirostomum cf. yagiui and description of a novel family, Segnochrobactraceae fam. nov. within the order Rhizobiales of the class Alphaproteobacteria.</title>
        <authorList>
            <person name="Akter S."/>
            <person name="Shazib S.U.A."/>
            <person name="Shin M.K."/>
        </authorList>
    </citation>
    <scope>NUCLEOTIDE SEQUENCE [LARGE SCALE GENOMIC DNA]</scope>
    <source>
        <strain evidence="1 2">Sp-1</strain>
    </source>
</reference>
<dbReference type="InterPro" id="IPR036390">
    <property type="entry name" value="WH_DNA-bd_sf"/>
</dbReference>
<organism evidence="1 2">
    <name type="scientific">Segnochrobactrum spirostomi</name>
    <dbReference type="NCBI Taxonomy" id="2608987"/>
    <lineage>
        <taxon>Bacteria</taxon>
        <taxon>Pseudomonadati</taxon>
        <taxon>Pseudomonadota</taxon>
        <taxon>Alphaproteobacteria</taxon>
        <taxon>Hyphomicrobiales</taxon>
        <taxon>Segnochrobactraceae</taxon>
        <taxon>Segnochrobactrum</taxon>
    </lineage>
</organism>
<proteinExistence type="predicted"/>
<sequence>MFELLGRERVLAVANHPKLPLAVDAASAQAVRNFQGSWIRNRVLNDRGRQMISMMILDLHFNENAGRGFTAAQLRRDAVACDLCSPGRATAVLAAMRFGKLVEPVAGGDRRERPLAPTETLLSLHRERWETLFGAIRHIMPETAAAAVDVPDAVLFGPCTRAIMLRFRAGMRALHLAPEIAPVIERDAGFAILASLLTNSDGPVSIQALAAQFVVSRPHVSDILRQAESLGLATLSRARGGYLPGPALRSVVTRAYIVLFAAFIAAFEDGVQG</sequence>
<dbReference type="AlphaFoldDB" id="A0A6A7Y3I2"/>
<evidence type="ECO:0000313" key="2">
    <source>
        <dbReference type="Proteomes" id="UP000332515"/>
    </source>
</evidence>
<dbReference type="RefSeq" id="WP_153480435.1">
    <property type="nucleotide sequence ID" value="NZ_VWNA01000001.1"/>
</dbReference>
<name>A0A6A7Y3I2_9HYPH</name>
<dbReference type="Proteomes" id="UP000332515">
    <property type="component" value="Unassembled WGS sequence"/>
</dbReference>
<dbReference type="EMBL" id="VWNA01000001">
    <property type="protein sequence ID" value="MQT12937.1"/>
    <property type="molecule type" value="Genomic_DNA"/>
</dbReference>
<evidence type="ECO:0000313" key="1">
    <source>
        <dbReference type="EMBL" id="MQT12937.1"/>
    </source>
</evidence>